<proteinExistence type="predicted"/>
<evidence type="ECO:0000313" key="1">
    <source>
        <dbReference type="EMBL" id="KAI3723713.1"/>
    </source>
</evidence>
<protein>
    <submittedName>
        <fullName evidence="1">Uncharacterized protein</fullName>
    </submittedName>
</protein>
<dbReference type="EMBL" id="CM042014">
    <property type="protein sequence ID" value="KAI3723713.1"/>
    <property type="molecule type" value="Genomic_DNA"/>
</dbReference>
<comment type="caution">
    <text evidence="1">The sequence shown here is derived from an EMBL/GenBank/DDBJ whole genome shotgun (WGS) entry which is preliminary data.</text>
</comment>
<accession>A0ACB9BP51</accession>
<evidence type="ECO:0000313" key="2">
    <source>
        <dbReference type="Proteomes" id="UP001055811"/>
    </source>
</evidence>
<dbReference type="Proteomes" id="UP001055811">
    <property type="component" value="Linkage Group LG06"/>
</dbReference>
<gene>
    <name evidence="1" type="ORF">L2E82_35470</name>
</gene>
<reference evidence="2" key="1">
    <citation type="journal article" date="2022" name="Mol. Ecol. Resour.">
        <title>The genomes of chicory, endive, great burdock and yacon provide insights into Asteraceae palaeo-polyploidization history and plant inulin production.</title>
        <authorList>
            <person name="Fan W."/>
            <person name="Wang S."/>
            <person name="Wang H."/>
            <person name="Wang A."/>
            <person name="Jiang F."/>
            <person name="Liu H."/>
            <person name="Zhao H."/>
            <person name="Xu D."/>
            <person name="Zhang Y."/>
        </authorList>
    </citation>
    <scope>NUCLEOTIDE SEQUENCE [LARGE SCALE GENOMIC DNA]</scope>
    <source>
        <strain evidence="2">cv. Punajuju</strain>
    </source>
</reference>
<sequence>MCLCYSILFSTHFLFLINGVCYSDQDAELPPIIEEEEMVNPVLFEQPVPSQPTSVEEVMTSTPVSLPENEERAIVLYEPMNNNNIPSLQSRSPFSLSVNSDFLSKYKSKYFTPYILESTDGNTEEHDGDSVSKIGSLAVVPWVAPPSHHRGHSEVEVVPEASEMMDSDDMEAMTMDIEDDNNSQQIHRNKMNQWQQHCLIPEAPVNLSTPISWSGTGV</sequence>
<reference evidence="1 2" key="2">
    <citation type="journal article" date="2022" name="Mol. Ecol. Resour.">
        <title>The genomes of chicory, endive, great burdock and yacon provide insights into Asteraceae paleo-polyploidization history and plant inulin production.</title>
        <authorList>
            <person name="Fan W."/>
            <person name="Wang S."/>
            <person name="Wang H."/>
            <person name="Wang A."/>
            <person name="Jiang F."/>
            <person name="Liu H."/>
            <person name="Zhao H."/>
            <person name="Xu D."/>
            <person name="Zhang Y."/>
        </authorList>
    </citation>
    <scope>NUCLEOTIDE SEQUENCE [LARGE SCALE GENOMIC DNA]</scope>
    <source>
        <strain evidence="2">cv. Punajuju</strain>
        <tissue evidence="1">Leaves</tissue>
    </source>
</reference>
<organism evidence="1 2">
    <name type="scientific">Cichorium intybus</name>
    <name type="common">Chicory</name>
    <dbReference type="NCBI Taxonomy" id="13427"/>
    <lineage>
        <taxon>Eukaryota</taxon>
        <taxon>Viridiplantae</taxon>
        <taxon>Streptophyta</taxon>
        <taxon>Embryophyta</taxon>
        <taxon>Tracheophyta</taxon>
        <taxon>Spermatophyta</taxon>
        <taxon>Magnoliopsida</taxon>
        <taxon>eudicotyledons</taxon>
        <taxon>Gunneridae</taxon>
        <taxon>Pentapetalae</taxon>
        <taxon>asterids</taxon>
        <taxon>campanulids</taxon>
        <taxon>Asterales</taxon>
        <taxon>Asteraceae</taxon>
        <taxon>Cichorioideae</taxon>
        <taxon>Cichorieae</taxon>
        <taxon>Cichoriinae</taxon>
        <taxon>Cichorium</taxon>
    </lineage>
</organism>
<keyword evidence="2" id="KW-1185">Reference proteome</keyword>
<name>A0ACB9BP51_CICIN</name>